<evidence type="ECO:0000313" key="4">
    <source>
        <dbReference type="Proteomes" id="UP001255601"/>
    </source>
</evidence>
<dbReference type="InterPro" id="IPR025588">
    <property type="entry name" value="YcxB-like_C"/>
</dbReference>
<evidence type="ECO:0000259" key="2">
    <source>
        <dbReference type="Pfam" id="PF14317"/>
    </source>
</evidence>
<feature type="transmembrane region" description="Helical" evidence="1">
    <location>
        <begin position="68"/>
        <end position="88"/>
    </location>
</feature>
<dbReference type="Pfam" id="PF14317">
    <property type="entry name" value="YcxB"/>
    <property type="match status" value="1"/>
</dbReference>
<dbReference type="RefSeq" id="WP_309771452.1">
    <property type="nucleotide sequence ID" value="NZ_JAVIZC010000003.1"/>
</dbReference>
<comment type="caution">
    <text evidence="3">The sequence shown here is derived from an EMBL/GenBank/DDBJ whole genome shotgun (WGS) entry which is preliminary data.</text>
</comment>
<gene>
    <name evidence="3" type="ORF">QE369_003085</name>
</gene>
<dbReference type="AlphaFoldDB" id="A0AAJ2BFP1"/>
<proteinExistence type="predicted"/>
<evidence type="ECO:0000313" key="3">
    <source>
        <dbReference type="EMBL" id="MDR6102888.1"/>
    </source>
</evidence>
<dbReference type="EMBL" id="JAVIZC010000003">
    <property type="protein sequence ID" value="MDR6102888.1"/>
    <property type="molecule type" value="Genomic_DNA"/>
</dbReference>
<protein>
    <recommendedName>
        <fullName evidence="2">YcxB-like C-terminal domain-containing protein</fullName>
    </recommendedName>
</protein>
<keyword evidence="1" id="KW-1133">Transmembrane helix</keyword>
<accession>A0AAJ2BFP1</accession>
<evidence type="ECO:0000256" key="1">
    <source>
        <dbReference type="SAM" id="Phobius"/>
    </source>
</evidence>
<reference evidence="3" key="1">
    <citation type="submission" date="2023-08" db="EMBL/GenBank/DDBJ databases">
        <title>Functional and genomic diversity of the sorghum phyllosphere microbiome.</title>
        <authorList>
            <person name="Shade A."/>
        </authorList>
    </citation>
    <scope>NUCLEOTIDE SEQUENCE</scope>
    <source>
        <strain evidence="3">SORGH_AS_0974</strain>
    </source>
</reference>
<name>A0AAJ2BFP1_9HYPH</name>
<keyword evidence="1" id="KW-0472">Membrane</keyword>
<feature type="domain" description="YcxB-like C-terminal" evidence="2">
    <location>
        <begin position="111"/>
        <end position="171"/>
    </location>
</feature>
<sequence>MVQTEAPSTEGNTVRYLLSPDEFANGYEHFQRKNRTLYIILAAGLALFLAAINYRIASSDTASLSDYLQANLLAFPFVLFLLYFYRVYSLNRVRKSVMRSPFLKSELTTTWDENALIIRTEDAFQRYDWTKFECWTEDLQIFTLFIQPNWYIPLPKRAFTPALQNSLRAQLTRTSIPFIKLMPF</sequence>
<keyword evidence="1" id="KW-0812">Transmembrane</keyword>
<organism evidence="3 4">
    <name type="scientific">Agrobacterium larrymoorei</name>
    <dbReference type="NCBI Taxonomy" id="160699"/>
    <lineage>
        <taxon>Bacteria</taxon>
        <taxon>Pseudomonadati</taxon>
        <taxon>Pseudomonadota</taxon>
        <taxon>Alphaproteobacteria</taxon>
        <taxon>Hyphomicrobiales</taxon>
        <taxon>Rhizobiaceae</taxon>
        <taxon>Rhizobium/Agrobacterium group</taxon>
        <taxon>Agrobacterium</taxon>
    </lineage>
</organism>
<dbReference type="Proteomes" id="UP001255601">
    <property type="component" value="Unassembled WGS sequence"/>
</dbReference>
<feature type="transmembrane region" description="Helical" evidence="1">
    <location>
        <begin position="37"/>
        <end position="56"/>
    </location>
</feature>